<evidence type="ECO:0000313" key="2">
    <source>
        <dbReference type="EMBL" id="VTN11374.1"/>
    </source>
</evidence>
<accession>A0A4V6YW36</accession>
<protein>
    <submittedName>
        <fullName evidence="2">Exodeoxyribonuclease V beta chain</fullName>
        <ecNumber evidence="2">3.1.11.5</ecNumber>
    </submittedName>
</protein>
<evidence type="ECO:0000256" key="1">
    <source>
        <dbReference type="SAM" id="Phobius"/>
    </source>
</evidence>
<gene>
    <name evidence="2" type="primary">recB_1</name>
    <name evidence="2" type="ORF">NCTC9185_03328</name>
</gene>
<proteinExistence type="predicted"/>
<dbReference type="GO" id="GO:0008854">
    <property type="term" value="F:exodeoxyribonuclease V activity"/>
    <property type="evidence" value="ECO:0007669"/>
    <property type="project" value="UniProtKB-EC"/>
</dbReference>
<name>A0A4V6YW36_RAOTE</name>
<dbReference type="Proteomes" id="UP000339249">
    <property type="component" value="Unassembled WGS sequence"/>
</dbReference>
<dbReference type="Gene3D" id="3.90.320.10">
    <property type="match status" value="1"/>
</dbReference>
<sequence length="163" mass="18621">MRWRFIYPLKPRWTRSGLDALVRRYDPLSAQCPGLDFRQVRGMLKGFIDLVFRHNGRYYLLDYNPTGWGTIAKPTPGRQWRRRCARTAMIYSTSSTAWRCTAIYAIALLTTTMSAILVALFISFYAEWTGRTEGRGYLPRVLSGPLIDGLDALFAGEVQEIAS</sequence>
<feature type="transmembrane region" description="Helical" evidence="1">
    <location>
        <begin position="102"/>
        <end position="126"/>
    </location>
</feature>
<keyword evidence="1" id="KW-0472">Membrane</keyword>
<evidence type="ECO:0000313" key="3">
    <source>
        <dbReference type="Proteomes" id="UP000339249"/>
    </source>
</evidence>
<dbReference type="AlphaFoldDB" id="A0A4V6YW36"/>
<keyword evidence="1" id="KW-0812">Transmembrane</keyword>
<organism evidence="2 3">
    <name type="scientific">Raoultella terrigena</name>
    <name type="common">Klebsiella terrigena</name>
    <dbReference type="NCBI Taxonomy" id="577"/>
    <lineage>
        <taxon>Bacteria</taxon>
        <taxon>Pseudomonadati</taxon>
        <taxon>Pseudomonadota</taxon>
        <taxon>Gammaproteobacteria</taxon>
        <taxon>Enterobacterales</taxon>
        <taxon>Enterobacteriaceae</taxon>
        <taxon>Klebsiella/Raoultella group</taxon>
        <taxon>Raoultella</taxon>
    </lineage>
</organism>
<keyword evidence="2" id="KW-0378">Hydrolase</keyword>
<dbReference type="EC" id="3.1.11.5" evidence="2"/>
<reference evidence="2 3" key="1">
    <citation type="submission" date="2019-04" db="EMBL/GenBank/DDBJ databases">
        <authorList>
            <consortium name="Pathogen Informatics"/>
        </authorList>
    </citation>
    <scope>NUCLEOTIDE SEQUENCE [LARGE SCALE GENOMIC DNA]</scope>
    <source>
        <strain evidence="2 3">NCTC9185</strain>
    </source>
</reference>
<dbReference type="EMBL" id="CABDVU010000001">
    <property type="protein sequence ID" value="VTN11374.1"/>
    <property type="molecule type" value="Genomic_DNA"/>
</dbReference>
<dbReference type="InterPro" id="IPR011604">
    <property type="entry name" value="PDDEXK-like_dom_sf"/>
</dbReference>
<keyword evidence="1" id="KW-1133">Transmembrane helix</keyword>
<dbReference type="InterPro" id="IPR011335">
    <property type="entry name" value="Restrct_endonuc-II-like"/>
</dbReference>
<dbReference type="SUPFAM" id="SSF52980">
    <property type="entry name" value="Restriction endonuclease-like"/>
    <property type="match status" value="1"/>
</dbReference>